<dbReference type="InterPro" id="IPR013196">
    <property type="entry name" value="HTH_11"/>
</dbReference>
<dbReference type="AlphaFoldDB" id="A0A430AR97"/>
<dbReference type="InterPro" id="IPR050661">
    <property type="entry name" value="BglG_antiterminators"/>
</dbReference>
<evidence type="ECO:0000313" key="6">
    <source>
        <dbReference type="Proteomes" id="UP000288028"/>
    </source>
</evidence>
<dbReference type="GeneID" id="95581206"/>
<keyword evidence="1" id="KW-0805">Transcription regulation</keyword>
<reference evidence="5 6" key="1">
    <citation type="submission" date="2017-05" db="EMBL/GenBank/DDBJ databases">
        <title>Vagococcus spp. assemblies.</title>
        <authorList>
            <person name="Gulvik C.A."/>
        </authorList>
    </citation>
    <scope>NUCLEOTIDE SEQUENCE [LARGE SCALE GENOMIC DNA]</scope>
    <source>
        <strain evidence="5 6">SS1714</strain>
    </source>
</reference>
<dbReference type="Gene3D" id="1.10.10.10">
    <property type="entry name" value="Winged helix-like DNA-binding domain superfamily/Winged helix DNA-binding domain"/>
    <property type="match status" value="1"/>
</dbReference>
<dbReference type="EMBL" id="NGKB01000017">
    <property type="protein sequence ID" value="RSU10595.1"/>
    <property type="molecule type" value="Genomic_DNA"/>
</dbReference>
<proteinExistence type="predicted"/>
<dbReference type="PANTHER" id="PTHR30185">
    <property type="entry name" value="CRYPTIC BETA-GLUCOSIDE BGL OPERON ANTITERMINATOR"/>
    <property type="match status" value="1"/>
</dbReference>
<dbReference type="Pfam" id="PF08279">
    <property type="entry name" value="HTH_11"/>
    <property type="match status" value="1"/>
</dbReference>
<evidence type="ECO:0000256" key="1">
    <source>
        <dbReference type="ARBA" id="ARBA00023015"/>
    </source>
</evidence>
<feature type="domain" description="Helix-turn-helix type 11" evidence="4">
    <location>
        <begin position="11"/>
        <end position="68"/>
    </location>
</feature>
<dbReference type="PANTHER" id="PTHR30185:SF18">
    <property type="entry name" value="TRANSCRIPTIONAL REGULATOR MTLR"/>
    <property type="match status" value="1"/>
</dbReference>
<dbReference type="InterPro" id="IPR036388">
    <property type="entry name" value="WH-like_DNA-bd_sf"/>
</dbReference>
<dbReference type="InterPro" id="IPR007737">
    <property type="entry name" value="Mga_HTH"/>
</dbReference>
<dbReference type="RefSeq" id="WP_126796116.1">
    <property type="nucleotide sequence ID" value="NZ_CP060720.1"/>
</dbReference>
<evidence type="ECO:0000313" key="5">
    <source>
        <dbReference type="EMBL" id="RSU10595.1"/>
    </source>
</evidence>
<organism evidence="5 6">
    <name type="scientific">Vagococcus carniphilus</name>
    <dbReference type="NCBI Taxonomy" id="218144"/>
    <lineage>
        <taxon>Bacteria</taxon>
        <taxon>Bacillati</taxon>
        <taxon>Bacillota</taxon>
        <taxon>Bacilli</taxon>
        <taxon>Lactobacillales</taxon>
        <taxon>Enterococcaceae</taxon>
        <taxon>Vagococcus</taxon>
    </lineage>
</organism>
<dbReference type="InterPro" id="IPR036390">
    <property type="entry name" value="WH_DNA-bd_sf"/>
</dbReference>
<dbReference type="Pfam" id="PF05043">
    <property type="entry name" value="Mga"/>
    <property type="match status" value="1"/>
</dbReference>
<keyword evidence="2" id="KW-0804">Transcription</keyword>
<feature type="domain" description="Mga helix-turn-helix" evidence="3">
    <location>
        <begin position="75"/>
        <end position="160"/>
    </location>
</feature>
<evidence type="ECO:0000259" key="3">
    <source>
        <dbReference type="Pfam" id="PF05043"/>
    </source>
</evidence>
<dbReference type="SUPFAM" id="SSF46785">
    <property type="entry name" value="Winged helix' DNA-binding domain"/>
    <property type="match status" value="1"/>
</dbReference>
<gene>
    <name evidence="5" type="ORF">CBF28_13550</name>
</gene>
<evidence type="ECO:0008006" key="7">
    <source>
        <dbReference type="Google" id="ProtNLM"/>
    </source>
</evidence>
<name>A0A430AR97_9ENTE</name>
<comment type="caution">
    <text evidence="5">The sequence shown here is derived from an EMBL/GenBank/DDBJ whole genome shotgun (WGS) entry which is preliminary data.</text>
</comment>
<dbReference type="OrthoDB" id="1646817at2"/>
<evidence type="ECO:0000256" key="2">
    <source>
        <dbReference type="ARBA" id="ARBA00023163"/>
    </source>
</evidence>
<keyword evidence="6" id="KW-1185">Reference proteome</keyword>
<protein>
    <recommendedName>
        <fullName evidence="7">Mga helix-turn-helix domain-containing protein</fullName>
    </recommendedName>
</protein>
<accession>A0A430AR97</accession>
<dbReference type="Proteomes" id="UP000288028">
    <property type="component" value="Unassembled WGS sequence"/>
</dbReference>
<sequence>MRKLLDTPTQRRLKILEHLNEVSDWISSNELAKENNASLRTINNDVSYLKENWYPHLIIETSKKNGVRLRTQPSSHVQMVYRYVLKTSEAFRLLESMFFDTTLSIEKWGERLYISESSLYRITGSMSKSLKSYGLILEKKPCRIVGKSEFYARFFYTSFFREAYDMTEWPFPTNKRESIAFIEKMLNLLGFKLDDHQISQINMMFNVTLIRQSQGFFLEESNIFQTLDSKIFKTFSEHSHLLEPIAQQYKLKVTDKMIHDLVLTIFLHKNNWKSDEEKLSVTKEINNFTKTLRNVFDLKLSNSVSENMENKMKHLYLYHQLYPFRNFIIFDQYLYDGLVIKEHFPTLDKVVEHALGEMEKNTNFPWKSSFHYVILYWLMMKWSDLPSILENKKKKARILVMSNLGTEHSDFLTKQIKTNFETKIEISAYEGRILFLDMESANSFKNYDLIITNFNTDLLPKEKLVVVDNIPSNVDWGTIRRSIDNIHKINPNILNHLKTD</sequence>
<evidence type="ECO:0000259" key="4">
    <source>
        <dbReference type="Pfam" id="PF08279"/>
    </source>
</evidence>